<comment type="caution">
    <text evidence="10">The sequence shown here is derived from an EMBL/GenBank/DDBJ whole genome shotgun (WGS) entry which is preliminary data.</text>
</comment>
<dbReference type="InterPro" id="IPR000731">
    <property type="entry name" value="SSD"/>
</dbReference>
<dbReference type="PROSITE" id="PS50156">
    <property type="entry name" value="SSD"/>
    <property type="match status" value="2"/>
</dbReference>
<dbReference type="InterPro" id="IPR004869">
    <property type="entry name" value="MMPL_dom"/>
</dbReference>
<dbReference type="PANTHER" id="PTHR33406">
    <property type="entry name" value="MEMBRANE PROTEIN MJ1562-RELATED"/>
    <property type="match status" value="1"/>
</dbReference>
<sequence>MQTTRQARTTSPRKPGEPGEPGKPGESEGSARAGGRRRALPWTVIAVWVLALLVAVPFAGRLGDAKRDTAVDYLPASADSTQVAELQAALPGGDTTDLVLVYRRDGGLTAADRETADAQVARVAGRHHTVQGGPPRAIPSRDGTTVMYPMALTGLKDEKARADAIKDVRAALADHPAGLSVRVGGDGALGADSQEVFASTDSTLMLATVGVVALLLVLTYRSPFLWLVPLAVVGVAALAAMAVVYGLVQGFDLVVTSMSSSIMTVLVFGAGTDYALLLVSRYREELRRHRLPYDAMRAALRGCGPAVLASCGTVAAGLLCLLAADLNSSSGLGPVGAVGVVCALAAMLTLLPAVLVLLGRRVFWPLIPAYGSEPRARRGLFAAMGSSAGRRPGTVLLAGGALLGALALGVLNLPGYLKQADTFTQAPESVAAMKTLSEAYPERSSQPISVLAHTDRAGQALARARATDGVAAERGRSGGGWTEIDVYATAPPQSAGEERTIRALRAGLDRVAGAEARVGGPSAQELDLKDTNARDRTLVIPLVLLAVLLILAALLRSLVAPLVLVVAVVAVWGAAMGLGGLFFEPVFGFAGIDPGLPLLSFVFLVALGVDYGIFLMHRMREESLRGADVSEAAITALRTTGGVIASAGVVLAATFAVLGSLPLVMLAEMGFVVAVGVLLDTFLVRTYLVTSASLLLGRWVWWPGALSRRPAAPGTPAPGTPAPESPAPGAGGGR</sequence>
<feature type="transmembrane region" description="Helical" evidence="8">
    <location>
        <begin position="196"/>
        <end position="217"/>
    </location>
</feature>
<evidence type="ECO:0000256" key="1">
    <source>
        <dbReference type="ARBA" id="ARBA00004651"/>
    </source>
</evidence>
<accession>A0ABN3GEN5</accession>
<dbReference type="Proteomes" id="UP001500253">
    <property type="component" value="Unassembled WGS sequence"/>
</dbReference>
<dbReference type="EMBL" id="BAAASD010000017">
    <property type="protein sequence ID" value="GAA2349772.1"/>
    <property type="molecule type" value="Genomic_DNA"/>
</dbReference>
<gene>
    <name evidence="10" type="ORF">GCM10010246_41860</name>
</gene>
<evidence type="ECO:0000256" key="2">
    <source>
        <dbReference type="ARBA" id="ARBA00010157"/>
    </source>
</evidence>
<organism evidence="10 11">
    <name type="scientific">Streptomyces cuspidosporus</name>
    <dbReference type="NCBI Taxonomy" id="66882"/>
    <lineage>
        <taxon>Bacteria</taxon>
        <taxon>Bacillati</taxon>
        <taxon>Actinomycetota</taxon>
        <taxon>Actinomycetes</taxon>
        <taxon>Kitasatosporales</taxon>
        <taxon>Streptomycetaceae</taxon>
        <taxon>Streptomyces</taxon>
    </lineage>
</organism>
<feature type="domain" description="SSD" evidence="9">
    <location>
        <begin position="557"/>
        <end position="694"/>
    </location>
</feature>
<keyword evidence="11" id="KW-1185">Reference proteome</keyword>
<feature type="transmembrane region" description="Helical" evidence="8">
    <location>
        <begin position="595"/>
        <end position="615"/>
    </location>
</feature>
<evidence type="ECO:0000313" key="11">
    <source>
        <dbReference type="Proteomes" id="UP001500253"/>
    </source>
</evidence>
<keyword evidence="6 8" id="KW-0472">Membrane</keyword>
<evidence type="ECO:0000256" key="7">
    <source>
        <dbReference type="SAM" id="MobiDB-lite"/>
    </source>
</evidence>
<feature type="transmembrane region" description="Helical" evidence="8">
    <location>
        <begin position="538"/>
        <end position="555"/>
    </location>
</feature>
<feature type="transmembrane region" description="Helical" evidence="8">
    <location>
        <begin position="39"/>
        <end position="59"/>
    </location>
</feature>
<feature type="region of interest" description="Disordered" evidence="7">
    <location>
        <begin position="1"/>
        <end position="36"/>
    </location>
</feature>
<evidence type="ECO:0000256" key="5">
    <source>
        <dbReference type="ARBA" id="ARBA00022989"/>
    </source>
</evidence>
<dbReference type="Pfam" id="PF03176">
    <property type="entry name" value="MMPL"/>
    <property type="match status" value="2"/>
</dbReference>
<dbReference type="InterPro" id="IPR050545">
    <property type="entry name" value="Mycobact_MmpL"/>
</dbReference>
<feature type="transmembrane region" description="Helical" evidence="8">
    <location>
        <begin position="636"/>
        <end position="658"/>
    </location>
</feature>
<keyword evidence="4 8" id="KW-0812">Transmembrane</keyword>
<evidence type="ECO:0000313" key="10">
    <source>
        <dbReference type="EMBL" id="GAA2349772.1"/>
    </source>
</evidence>
<evidence type="ECO:0000256" key="8">
    <source>
        <dbReference type="SAM" id="Phobius"/>
    </source>
</evidence>
<protein>
    <submittedName>
        <fullName evidence="10">MMPL family transporter</fullName>
    </submittedName>
</protein>
<feature type="compositionally biased region" description="Polar residues" evidence="7">
    <location>
        <begin position="1"/>
        <end position="12"/>
    </location>
</feature>
<evidence type="ECO:0000256" key="3">
    <source>
        <dbReference type="ARBA" id="ARBA00022475"/>
    </source>
</evidence>
<dbReference type="RefSeq" id="WP_346175951.1">
    <property type="nucleotide sequence ID" value="NZ_BAAASD010000017.1"/>
</dbReference>
<feature type="transmembrane region" description="Helical" evidence="8">
    <location>
        <begin position="336"/>
        <end position="358"/>
    </location>
</feature>
<dbReference type="Gene3D" id="1.20.1640.10">
    <property type="entry name" value="Multidrug efflux transporter AcrB transmembrane domain"/>
    <property type="match status" value="2"/>
</dbReference>
<feature type="transmembrane region" description="Helical" evidence="8">
    <location>
        <begin position="394"/>
        <end position="413"/>
    </location>
</feature>
<name>A0ABN3GEN5_9ACTN</name>
<evidence type="ECO:0000256" key="4">
    <source>
        <dbReference type="ARBA" id="ARBA00022692"/>
    </source>
</evidence>
<reference evidence="10 11" key="1">
    <citation type="journal article" date="2019" name="Int. J. Syst. Evol. Microbiol.">
        <title>The Global Catalogue of Microorganisms (GCM) 10K type strain sequencing project: providing services to taxonomists for standard genome sequencing and annotation.</title>
        <authorList>
            <consortium name="The Broad Institute Genomics Platform"/>
            <consortium name="The Broad Institute Genome Sequencing Center for Infectious Disease"/>
            <person name="Wu L."/>
            <person name="Ma J."/>
        </authorList>
    </citation>
    <scope>NUCLEOTIDE SEQUENCE [LARGE SCALE GENOMIC DNA]</scope>
    <source>
        <strain evidence="10 11">JCM 4316</strain>
    </source>
</reference>
<proteinExistence type="inferred from homology"/>
<evidence type="ECO:0000256" key="6">
    <source>
        <dbReference type="ARBA" id="ARBA00023136"/>
    </source>
</evidence>
<dbReference type="PANTHER" id="PTHR33406:SF6">
    <property type="entry name" value="MEMBRANE PROTEIN YDGH-RELATED"/>
    <property type="match status" value="1"/>
</dbReference>
<keyword evidence="3" id="KW-1003">Cell membrane</keyword>
<comment type="subcellular location">
    <subcellularLocation>
        <location evidence="1">Cell membrane</location>
        <topology evidence="1">Multi-pass membrane protein</topology>
    </subcellularLocation>
</comment>
<keyword evidence="5 8" id="KW-1133">Transmembrane helix</keyword>
<feature type="transmembrane region" description="Helical" evidence="8">
    <location>
        <begin position="562"/>
        <end position="583"/>
    </location>
</feature>
<feature type="domain" description="SSD" evidence="9">
    <location>
        <begin position="235"/>
        <end position="357"/>
    </location>
</feature>
<evidence type="ECO:0000259" key="9">
    <source>
        <dbReference type="PROSITE" id="PS50156"/>
    </source>
</evidence>
<feature type="transmembrane region" description="Helical" evidence="8">
    <location>
        <begin position="224"/>
        <end position="248"/>
    </location>
</feature>
<feature type="transmembrane region" description="Helical" evidence="8">
    <location>
        <begin position="299"/>
        <end position="324"/>
    </location>
</feature>
<feature type="region of interest" description="Disordered" evidence="7">
    <location>
        <begin position="710"/>
        <end position="734"/>
    </location>
</feature>
<feature type="compositionally biased region" description="Pro residues" evidence="7">
    <location>
        <begin position="713"/>
        <end position="726"/>
    </location>
</feature>
<feature type="transmembrane region" description="Helical" evidence="8">
    <location>
        <begin position="260"/>
        <end position="279"/>
    </location>
</feature>
<dbReference type="SUPFAM" id="SSF82866">
    <property type="entry name" value="Multidrug efflux transporter AcrB transmembrane domain"/>
    <property type="match status" value="2"/>
</dbReference>
<comment type="similarity">
    <text evidence="2">Belongs to the resistance-nodulation-cell division (RND) (TC 2.A.6) family. MmpL subfamily.</text>
</comment>